<reference evidence="2" key="1">
    <citation type="journal article" date="2019" name="Int. J. Syst. Evol. Microbiol.">
        <title>The Global Catalogue of Microorganisms (GCM) 10K type strain sequencing project: providing services to taxonomists for standard genome sequencing and annotation.</title>
        <authorList>
            <consortium name="The Broad Institute Genomics Platform"/>
            <consortium name="The Broad Institute Genome Sequencing Center for Infectious Disease"/>
            <person name="Wu L."/>
            <person name="Ma J."/>
        </authorList>
    </citation>
    <scope>NUCLEOTIDE SEQUENCE [LARGE SCALE GENOMIC DNA]</scope>
    <source>
        <strain evidence="2">KCTC 52368</strain>
    </source>
</reference>
<keyword evidence="2" id="KW-1185">Reference proteome</keyword>
<evidence type="ECO:0000313" key="2">
    <source>
        <dbReference type="Proteomes" id="UP001597526"/>
    </source>
</evidence>
<name>A0ABW5N3P4_9FLAO</name>
<evidence type="ECO:0000313" key="1">
    <source>
        <dbReference type="EMBL" id="MFD2588714.1"/>
    </source>
</evidence>
<dbReference type="EMBL" id="JBHULB010000081">
    <property type="protein sequence ID" value="MFD2588714.1"/>
    <property type="molecule type" value="Genomic_DNA"/>
</dbReference>
<dbReference type="Proteomes" id="UP001597526">
    <property type="component" value="Unassembled WGS sequence"/>
</dbReference>
<protein>
    <submittedName>
        <fullName evidence="1">Uncharacterized protein</fullName>
    </submittedName>
</protein>
<proteinExistence type="predicted"/>
<accession>A0ABW5N3P4</accession>
<organism evidence="1 2">
    <name type="scientific">Croceitalea marina</name>
    <dbReference type="NCBI Taxonomy" id="1775166"/>
    <lineage>
        <taxon>Bacteria</taxon>
        <taxon>Pseudomonadati</taxon>
        <taxon>Bacteroidota</taxon>
        <taxon>Flavobacteriia</taxon>
        <taxon>Flavobacteriales</taxon>
        <taxon>Flavobacteriaceae</taxon>
        <taxon>Croceitalea</taxon>
    </lineage>
</organism>
<gene>
    <name evidence="1" type="ORF">ACFSQJ_17435</name>
</gene>
<sequence>MEYKKLQSDNSPLLLTKYTFNTLLEAIVRHFKKSHAIENYKDFQLYGFGNYDSEKPNLKNDLELVLKDYVNGKYLYNKQRELVSGKPIVKISREYRDLFFNYLGYTGVYDFIEKEISSKDEHLKQITLLQNLSQNEEFYYVCYYYGEDKKMTKGQLTIHNNWKTFELTFVYLNSQNEPVFYDLFGTIKQENNFVHFDCKHFIQNKKIQGSKMIFYVGMASYSERPILIGAYSSFDKYDHSIAGKLMLVQMNSQQEMEQESKSVHFHPAICQELIKFRHIVPSRVPIQLSKISPQSPYASIFAKIPNDYKAIFSLENEQIELDFRIQKYHYNILSNIEDIELENDRVTIAGKGQILELHFDITGIFRLLKASLYIKNYELLSENKAGTGTFSGVDINNNPVSGAVRLLNIND</sequence>
<comment type="caution">
    <text evidence="1">The sequence shown here is derived from an EMBL/GenBank/DDBJ whole genome shotgun (WGS) entry which is preliminary data.</text>
</comment>
<dbReference type="RefSeq" id="WP_377768205.1">
    <property type="nucleotide sequence ID" value="NZ_JBHULB010000081.1"/>
</dbReference>